<evidence type="ECO:0000256" key="3">
    <source>
        <dbReference type="ARBA" id="ARBA00022490"/>
    </source>
</evidence>
<dbReference type="InterPro" id="IPR001789">
    <property type="entry name" value="Sig_transdc_resp-reg_receiver"/>
</dbReference>
<evidence type="ECO:0000256" key="5">
    <source>
        <dbReference type="ARBA" id="ARBA00023012"/>
    </source>
</evidence>
<dbReference type="PANTHER" id="PTHR42713:SF3">
    <property type="entry name" value="TRANSCRIPTIONAL REGULATORY PROTEIN HPTR"/>
    <property type="match status" value="1"/>
</dbReference>
<reference evidence="13 14" key="1">
    <citation type="submission" date="2019-03" db="EMBL/GenBank/DDBJ databases">
        <title>Subsurface microbial communities from deep shales in Ohio and West Virginia, USA.</title>
        <authorList>
            <person name="Wrighton K."/>
        </authorList>
    </citation>
    <scope>NUCLEOTIDE SEQUENCE [LARGE SCALE GENOMIC DNA]</scope>
    <source>
        <strain evidence="13 14">MSL9.2</strain>
    </source>
</reference>
<dbReference type="GO" id="GO:0000160">
    <property type="term" value="P:phosphorelay signal transduction system"/>
    <property type="evidence" value="ECO:0007669"/>
    <property type="project" value="UniProtKB-KW"/>
</dbReference>
<dbReference type="PROSITE" id="PS50110">
    <property type="entry name" value="RESPONSE_REGULATORY"/>
    <property type="match status" value="1"/>
</dbReference>
<comment type="caution">
    <text evidence="10">Lacks conserved residue(s) required for the propagation of feature annotation.</text>
</comment>
<evidence type="ECO:0000256" key="9">
    <source>
        <dbReference type="ARBA" id="ARBA00024867"/>
    </source>
</evidence>
<dbReference type="PRINTS" id="PR00032">
    <property type="entry name" value="HTHARAC"/>
</dbReference>
<dbReference type="InterPro" id="IPR051552">
    <property type="entry name" value="HptR"/>
</dbReference>
<evidence type="ECO:0000256" key="2">
    <source>
        <dbReference type="ARBA" id="ARBA00018672"/>
    </source>
</evidence>
<keyword evidence="3" id="KW-0963">Cytoplasm</keyword>
<keyword evidence="7" id="KW-0238">DNA-binding</keyword>
<dbReference type="InterPro" id="IPR011006">
    <property type="entry name" value="CheY-like_superfamily"/>
</dbReference>
<dbReference type="SUPFAM" id="SSF46689">
    <property type="entry name" value="Homeodomain-like"/>
    <property type="match status" value="1"/>
</dbReference>
<comment type="subcellular location">
    <subcellularLocation>
        <location evidence="1">Cytoplasm</location>
    </subcellularLocation>
</comment>
<evidence type="ECO:0000256" key="8">
    <source>
        <dbReference type="ARBA" id="ARBA00023163"/>
    </source>
</evidence>
<evidence type="ECO:0000313" key="14">
    <source>
        <dbReference type="Proteomes" id="UP000294697"/>
    </source>
</evidence>
<dbReference type="PANTHER" id="PTHR42713">
    <property type="entry name" value="HISTIDINE KINASE-RELATED"/>
    <property type="match status" value="1"/>
</dbReference>
<name>A0A4R7Z6G6_9FIRM</name>
<protein>
    <recommendedName>
        <fullName evidence="2">Stage 0 sporulation protein A homolog</fullName>
    </recommendedName>
</protein>
<evidence type="ECO:0000313" key="13">
    <source>
        <dbReference type="EMBL" id="TDW06393.1"/>
    </source>
</evidence>
<dbReference type="SUPFAM" id="SSF52172">
    <property type="entry name" value="CheY-like"/>
    <property type="match status" value="1"/>
</dbReference>
<feature type="domain" description="Response regulatory" evidence="12">
    <location>
        <begin position="1"/>
        <end position="65"/>
    </location>
</feature>
<dbReference type="InterPro" id="IPR020449">
    <property type="entry name" value="Tscrpt_reg_AraC-type_HTH"/>
</dbReference>
<gene>
    <name evidence="13" type="ORF">C8C77_10529</name>
</gene>
<dbReference type="Pfam" id="PF00165">
    <property type="entry name" value="HTH_AraC"/>
    <property type="match status" value="1"/>
</dbReference>
<organism evidence="13 14">
    <name type="scientific">Halanaerobium saccharolyticum</name>
    <dbReference type="NCBI Taxonomy" id="43595"/>
    <lineage>
        <taxon>Bacteria</taxon>
        <taxon>Bacillati</taxon>
        <taxon>Bacillota</taxon>
        <taxon>Clostridia</taxon>
        <taxon>Halanaerobiales</taxon>
        <taxon>Halanaerobiaceae</taxon>
        <taxon>Halanaerobium</taxon>
    </lineage>
</organism>
<dbReference type="Pfam" id="PF00072">
    <property type="entry name" value="Response_reg"/>
    <property type="match status" value="1"/>
</dbReference>
<dbReference type="Proteomes" id="UP000294697">
    <property type="component" value="Unassembled WGS sequence"/>
</dbReference>
<evidence type="ECO:0000256" key="7">
    <source>
        <dbReference type="ARBA" id="ARBA00023125"/>
    </source>
</evidence>
<dbReference type="Gene3D" id="1.10.10.60">
    <property type="entry name" value="Homeodomain-like"/>
    <property type="match status" value="1"/>
</dbReference>
<dbReference type="RefSeq" id="WP_347877273.1">
    <property type="nucleotide sequence ID" value="NZ_QLME01000001.1"/>
</dbReference>
<dbReference type="PROSITE" id="PS01124">
    <property type="entry name" value="HTH_ARAC_FAMILY_2"/>
    <property type="match status" value="1"/>
</dbReference>
<dbReference type="InterPro" id="IPR013785">
    <property type="entry name" value="Aldolase_TIM"/>
</dbReference>
<accession>A0A4R7Z6G6</accession>
<evidence type="ECO:0000259" key="11">
    <source>
        <dbReference type="PROSITE" id="PS01124"/>
    </source>
</evidence>
<feature type="domain" description="HTH araC/xylS-type" evidence="11">
    <location>
        <begin position="30"/>
        <end position="79"/>
    </location>
</feature>
<comment type="caution">
    <text evidence="13">The sequence shown here is derived from an EMBL/GenBank/DDBJ whole genome shotgun (WGS) entry which is preliminary data.</text>
</comment>
<dbReference type="SMART" id="SM00342">
    <property type="entry name" value="HTH_ARAC"/>
    <property type="match status" value="1"/>
</dbReference>
<proteinExistence type="predicted"/>
<evidence type="ECO:0000256" key="4">
    <source>
        <dbReference type="ARBA" id="ARBA00022553"/>
    </source>
</evidence>
<dbReference type="InterPro" id="IPR009057">
    <property type="entry name" value="Homeodomain-like_sf"/>
</dbReference>
<keyword evidence="5" id="KW-0902">Two-component regulatory system</keyword>
<dbReference type="GO" id="GO:0003700">
    <property type="term" value="F:DNA-binding transcription factor activity"/>
    <property type="evidence" value="ECO:0007669"/>
    <property type="project" value="InterPro"/>
</dbReference>
<sequence length="81" mass="9666">MPEMNGLEMAEEIRKNNQKTKIIVLSGYDKFEYAKKLIKENREIKFYQIAEAVGFNDYKYFSTIFKKYTGTTPSKYKNNLY</sequence>
<dbReference type="EMBL" id="SODA01000005">
    <property type="protein sequence ID" value="TDW06393.1"/>
    <property type="molecule type" value="Genomic_DNA"/>
</dbReference>
<dbReference type="AlphaFoldDB" id="A0A4R7Z6G6"/>
<evidence type="ECO:0000256" key="1">
    <source>
        <dbReference type="ARBA" id="ARBA00004496"/>
    </source>
</evidence>
<dbReference type="GO" id="GO:0043565">
    <property type="term" value="F:sequence-specific DNA binding"/>
    <property type="evidence" value="ECO:0007669"/>
    <property type="project" value="InterPro"/>
</dbReference>
<dbReference type="InterPro" id="IPR018060">
    <property type="entry name" value="HTH_AraC"/>
</dbReference>
<dbReference type="Gene3D" id="3.20.20.70">
    <property type="entry name" value="Aldolase class I"/>
    <property type="match status" value="1"/>
</dbReference>
<evidence type="ECO:0000256" key="6">
    <source>
        <dbReference type="ARBA" id="ARBA00023015"/>
    </source>
</evidence>
<keyword evidence="6" id="KW-0805">Transcription regulation</keyword>
<evidence type="ECO:0000259" key="12">
    <source>
        <dbReference type="PROSITE" id="PS50110"/>
    </source>
</evidence>
<evidence type="ECO:0000256" key="10">
    <source>
        <dbReference type="PROSITE-ProRule" id="PRU00169"/>
    </source>
</evidence>
<dbReference type="GO" id="GO:0005737">
    <property type="term" value="C:cytoplasm"/>
    <property type="evidence" value="ECO:0007669"/>
    <property type="project" value="UniProtKB-SubCell"/>
</dbReference>
<keyword evidence="8" id="KW-0804">Transcription</keyword>
<keyword evidence="4" id="KW-0597">Phosphoprotein</keyword>
<comment type="function">
    <text evidence="9">May play the central regulatory role in sporulation. It may be an element of the effector pathway responsible for the activation of sporulation genes in response to nutritional stress. Spo0A may act in concert with spo0H (a sigma factor) to control the expression of some genes that are critical to the sporulation process.</text>
</comment>